<dbReference type="SMART" id="SM00388">
    <property type="entry name" value="HisKA"/>
    <property type="match status" value="1"/>
</dbReference>
<evidence type="ECO:0000256" key="7">
    <source>
        <dbReference type="ARBA" id="ARBA00023012"/>
    </source>
</evidence>
<name>A0AAC9WEZ3_9CLOT</name>
<dbReference type="InterPro" id="IPR003594">
    <property type="entry name" value="HATPase_dom"/>
</dbReference>
<dbReference type="InterPro" id="IPR003661">
    <property type="entry name" value="HisK_dim/P_dom"/>
</dbReference>
<dbReference type="PANTHER" id="PTHR43711:SF26">
    <property type="entry name" value="SENSOR HISTIDINE KINASE RCSC"/>
    <property type="match status" value="1"/>
</dbReference>
<dbReference type="CDD" id="cd00082">
    <property type="entry name" value="HisKA"/>
    <property type="match status" value="1"/>
</dbReference>
<dbReference type="InterPro" id="IPR036890">
    <property type="entry name" value="HATPase_C_sf"/>
</dbReference>
<comment type="subcellular location">
    <subcellularLocation>
        <location evidence="2">Membrane</location>
    </subcellularLocation>
</comment>
<dbReference type="SMART" id="SM00387">
    <property type="entry name" value="HATPase_c"/>
    <property type="match status" value="1"/>
</dbReference>
<organism evidence="9 10">
    <name type="scientific">Clostridium formicaceticum</name>
    <dbReference type="NCBI Taxonomy" id="1497"/>
    <lineage>
        <taxon>Bacteria</taxon>
        <taxon>Bacillati</taxon>
        <taxon>Bacillota</taxon>
        <taxon>Clostridia</taxon>
        <taxon>Eubacteriales</taxon>
        <taxon>Clostridiaceae</taxon>
        <taxon>Clostridium</taxon>
    </lineage>
</organism>
<keyword evidence="4" id="KW-0597">Phosphoprotein</keyword>
<evidence type="ECO:0000313" key="9">
    <source>
        <dbReference type="EMBL" id="ARE86307.1"/>
    </source>
</evidence>
<evidence type="ECO:0000256" key="6">
    <source>
        <dbReference type="ARBA" id="ARBA00022777"/>
    </source>
</evidence>
<dbReference type="EC" id="2.7.13.3" evidence="3"/>
<dbReference type="EMBL" id="CP020559">
    <property type="protein sequence ID" value="ARE86307.1"/>
    <property type="molecule type" value="Genomic_DNA"/>
</dbReference>
<dbReference type="Gene3D" id="1.10.287.130">
    <property type="match status" value="1"/>
</dbReference>
<proteinExistence type="predicted"/>
<gene>
    <name evidence="9" type="primary">kdpD</name>
    <name evidence="9" type="ORF">CLFO_06290</name>
</gene>
<dbReference type="PRINTS" id="PR00344">
    <property type="entry name" value="BCTRLSENSOR"/>
</dbReference>
<dbReference type="AlphaFoldDB" id="A0AAC9WEZ3"/>
<dbReference type="PROSITE" id="PS50109">
    <property type="entry name" value="HIS_KIN"/>
    <property type="match status" value="1"/>
</dbReference>
<keyword evidence="5 9" id="KW-0808">Transferase</keyword>
<comment type="catalytic activity">
    <reaction evidence="1">
        <text>ATP + protein L-histidine = ADP + protein N-phospho-L-histidine.</text>
        <dbReference type="EC" id="2.7.13.3"/>
    </reaction>
</comment>
<evidence type="ECO:0000256" key="2">
    <source>
        <dbReference type="ARBA" id="ARBA00004370"/>
    </source>
</evidence>
<feature type="domain" description="Histidine kinase" evidence="8">
    <location>
        <begin position="149"/>
        <end position="365"/>
    </location>
</feature>
<keyword evidence="7" id="KW-0902">Two-component regulatory system</keyword>
<evidence type="ECO:0000256" key="3">
    <source>
        <dbReference type="ARBA" id="ARBA00012438"/>
    </source>
</evidence>
<dbReference type="GO" id="GO:0016020">
    <property type="term" value="C:membrane"/>
    <property type="evidence" value="ECO:0007669"/>
    <property type="project" value="UniProtKB-SubCell"/>
</dbReference>
<reference evidence="9 10" key="1">
    <citation type="submission" date="2017-03" db="EMBL/GenBank/DDBJ databases">
        <title>Complete sequence of Clostridium formicaceticum DSM 92.</title>
        <authorList>
            <person name="Poehlein A."/>
            <person name="Karl M."/>
            <person name="Bengelsdorf F.R."/>
            <person name="Duerre P."/>
            <person name="Daniel R."/>
        </authorList>
    </citation>
    <scope>NUCLEOTIDE SEQUENCE [LARGE SCALE GENOMIC DNA]</scope>
    <source>
        <strain evidence="9 10">DSM 92</strain>
    </source>
</reference>
<dbReference type="Proteomes" id="UP000192478">
    <property type="component" value="Chromosome"/>
</dbReference>
<evidence type="ECO:0000256" key="4">
    <source>
        <dbReference type="ARBA" id="ARBA00022553"/>
    </source>
</evidence>
<dbReference type="CDD" id="cd00075">
    <property type="entry name" value="HATPase"/>
    <property type="match status" value="1"/>
</dbReference>
<keyword evidence="6" id="KW-0418">Kinase</keyword>
<dbReference type="SUPFAM" id="SSF55874">
    <property type="entry name" value="ATPase domain of HSP90 chaperone/DNA topoisomerase II/histidine kinase"/>
    <property type="match status" value="1"/>
</dbReference>
<dbReference type="SUPFAM" id="SSF47384">
    <property type="entry name" value="Homodimeric domain of signal transducing histidine kinase"/>
    <property type="match status" value="1"/>
</dbReference>
<dbReference type="FunFam" id="3.30.565.10:FF:000006">
    <property type="entry name" value="Sensor histidine kinase WalK"/>
    <property type="match status" value="1"/>
</dbReference>
<dbReference type="InterPro" id="IPR005467">
    <property type="entry name" value="His_kinase_dom"/>
</dbReference>
<evidence type="ECO:0000313" key="10">
    <source>
        <dbReference type="Proteomes" id="UP000192478"/>
    </source>
</evidence>
<dbReference type="PANTHER" id="PTHR43711">
    <property type="entry name" value="TWO-COMPONENT HISTIDINE KINASE"/>
    <property type="match status" value="1"/>
</dbReference>
<dbReference type="Pfam" id="PF02518">
    <property type="entry name" value="HATPase_c"/>
    <property type="match status" value="1"/>
</dbReference>
<evidence type="ECO:0000259" key="8">
    <source>
        <dbReference type="PROSITE" id="PS50109"/>
    </source>
</evidence>
<sequence>MKNLRRGVVRLILTKEMLDDNKKMFFDLQSKENKSILSFLNTMEEFVIIIDPDSHEIVFANDYAKKEVLFLETYPCWETLGYDKPCCQHKDCLTEKSFEIKKSDGTWKQHRITKITLSNRTFLMESIIDITDKKAKEKEKKLKYNLLSMVSHELRTLLNIILSTIQFLEVYDKNWKNSENSKHTQRIKKATKQINKLLKDILLVEKVEAERVKFNPKPIDVVKLTKAILEPIRESISLSSNIIFISEKETFFTNADEFLLSTILTNLLTNAVKYSRNNEDVIIKIEFEEENILFKIIDQGIGIPKAEQKNLFCSFYRASNVGDVSGTGLGLTIVQDFVDIHQGSISFKSELDKGTTFVVKIPIRK</sequence>
<dbReference type="Gene3D" id="3.30.565.10">
    <property type="entry name" value="Histidine kinase-like ATPase, C-terminal domain"/>
    <property type="match status" value="1"/>
</dbReference>
<protein>
    <recommendedName>
        <fullName evidence="3">histidine kinase</fullName>
        <ecNumber evidence="3">2.7.13.3</ecNumber>
    </recommendedName>
</protein>
<dbReference type="InterPro" id="IPR004358">
    <property type="entry name" value="Sig_transdc_His_kin-like_C"/>
</dbReference>
<dbReference type="Pfam" id="PF00512">
    <property type="entry name" value="HisKA"/>
    <property type="match status" value="1"/>
</dbReference>
<dbReference type="GO" id="GO:0000155">
    <property type="term" value="F:phosphorelay sensor kinase activity"/>
    <property type="evidence" value="ECO:0007669"/>
    <property type="project" value="InterPro"/>
</dbReference>
<dbReference type="InterPro" id="IPR050736">
    <property type="entry name" value="Sensor_HK_Regulatory"/>
</dbReference>
<accession>A0AAC9WEZ3</accession>
<evidence type="ECO:0000256" key="5">
    <source>
        <dbReference type="ARBA" id="ARBA00022679"/>
    </source>
</evidence>
<dbReference type="InterPro" id="IPR036097">
    <property type="entry name" value="HisK_dim/P_sf"/>
</dbReference>
<evidence type="ECO:0000256" key="1">
    <source>
        <dbReference type="ARBA" id="ARBA00000085"/>
    </source>
</evidence>